<dbReference type="SMART" id="SM00342">
    <property type="entry name" value="HTH_ARAC"/>
    <property type="match status" value="1"/>
</dbReference>
<dbReference type="InterPro" id="IPR009057">
    <property type="entry name" value="Homeodomain-like_sf"/>
</dbReference>
<keyword evidence="6" id="KW-1185">Reference proteome</keyword>
<dbReference type="AlphaFoldDB" id="A0A918IVM0"/>
<proteinExistence type="predicted"/>
<keyword evidence="2" id="KW-0238">DNA-binding</keyword>
<dbReference type="GO" id="GO:0043565">
    <property type="term" value="F:sequence-specific DNA binding"/>
    <property type="evidence" value="ECO:0007669"/>
    <property type="project" value="InterPro"/>
</dbReference>
<dbReference type="Proteomes" id="UP000634668">
    <property type="component" value="Unassembled WGS sequence"/>
</dbReference>
<reference evidence="5" key="2">
    <citation type="submission" date="2020-09" db="EMBL/GenBank/DDBJ databases">
        <authorList>
            <person name="Sun Q."/>
            <person name="Kim S."/>
        </authorList>
    </citation>
    <scope>NUCLEOTIDE SEQUENCE</scope>
    <source>
        <strain evidence="5">KCTC 12113</strain>
    </source>
</reference>
<evidence type="ECO:0000256" key="3">
    <source>
        <dbReference type="ARBA" id="ARBA00023163"/>
    </source>
</evidence>
<evidence type="ECO:0000313" key="6">
    <source>
        <dbReference type="Proteomes" id="UP000634668"/>
    </source>
</evidence>
<dbReference type="SUPFAM" id="SSF46689">
    <property type="entry name" value="Homeodomain-like"/>
    <property type="match status" value="1"/>
</dbReference>
<dbReference type="Gene3D" id="1.10.10.60">
    <property type="entry name" value="Homeodomain-like"/>
    <property type="match status" value="1"/>
</dbReference>
<protein>
    <recommendedName>
        <fullName evidence="4">HTH araC/xylS-type domain-containing protein</fullName>
    </recommendedName>
</protein>
<dbReference type="PANTHER" id="PTHR43280:SF31">
    <property type="entry name" value="TRANSCRIPTIONAL REGULATORY PROTEIN"/>
    <property type="match status" value="1"/>
</dbReference>
<dbReference type="PROSITE" id="PS01124">
    <property type="entry name" value="HTH_ARAC_FAMILY_2"/>
    <property type="match status" value="1"/>
</dbReference>
<name>A0A918IVM0_9FLAO</name>
<reference evidence="5" key="1">
    <citation type="journal article" date="2014" name="Int. J. Syst. Evol. Microbiol.">
        <title>Complete genome sequence of Corynebacterium casei LMG S-19264T (=DSM 44701T), isolated from a smear-ripened cheese.</title>
        <authorList>
            <consortium name="US DOE Joint Genome Institute (JGI-PGF)"/>
            <person name="Walter F."/>
            <person name="Albersmeier A."/>
            <person name="Kalinowski J."/>
            <person name="Ruckert C."/>
        </authorList>
    </citation>
    <scope>NUCLEOTIDE SEQUENCE</scope>
    <source>
        <strain evidence="5">KCTC 12113</strain>
    </source>
</reference>
<feature type="domain" description="HTH araC/xylS-type" evidence="4">
    <location>
        <begin position="75"/>
        <end position="175"/>
    </location>
</feature>
<keyword evidence="3" id="KW-0804">Transcription</keyword>
<dbReference type="PANTHER" id="PTHR43280">
    <property type="entry name" value="ARAC-FAMILY TRANSCRIPTIONAL REGULATOR"/>
    <property type="match status" value="1"/>
</dbReference>
<dbReference type="InterPro" id="IPR018062">
    <property type="entry name" value="HTH_AraC-typ_CS"/>
</dbReference>
<sequence>MRVYVKFDFNKTCKTVLREQLDTLGIEYVIHGVGEVEFERPPTLLEMQKMANNLDRYGIEIMDDQQIALVQRIKDAISEWVHEEENPKKYNFSTYLSEKLDYSYTYLSSLFSETTYSSIENFIILKKIDYVKSLIINSEHTLTEIAYKLNYSSVAHLSAQFKKTTGLTPSSFQKIIQKRKERALMQ</sequence>
<evidence type="ECO:0000256" key="2">
    <source>
        <dbReference type="ARBA" id="ARBA00023125"/>
    </source>
</evidence>
<evidence type="ECO:0000313" key="5">
    <source>
        <dbReference type="EMBL" id="GGW34616.1"/>
    </source>
</evidence>
<dbReference type="RefSeq" id="WP_026813095.1">
    <property type="nucleotide sequence ID" value="NZ_BMWP01000011.1"/>
</dbReference>
<dbReference type="InterPro" id="IPR018060">
    <property type="entry name" value="HTH_AraC"/>
</dbReference>
<dbReference type="PROSITE" id="PS00041">
    <property type="entry name" value="HTH_ARAC_FAMILY_1"/>
    <property type="match status" value="1"/>
</dbReference>
<accession>A0A918IVM0</accession>
<dbReference type="GO" id="GO:0003700">
    <property type="term" value="F:DNA-binding transcription factor activity"/>
    <property type="evidence" value="ECO:0007669"/>
    <property type="project" value="InterPro"/>
</dbReference>
<dbReference type="Pfam" id="PF12833">
    <property type="entry name" value="HTH_18"/>
    <property type="match status" value="1"/>
</dbReference>
<dbReference type="EMBL" id="BMWP01000011">
    <property type="protein sequence ID" value="GGW34616.1"/>
    <property type="molecule type" value="Genomic_DNA"/>
</dbReference>
<gene>
    <name evidence="5" type="ORF">GCM10007383_19560</name>
</gene>
<evidence type="ECO:0000256" key="1">
    <source>
        <dbReference type="ARBA" id="ARBA00023015"/>
    </source>
</evidence>
<comment type="caution">
    <text evidence="5">The sequence shown here is derived from an EMBL/GenBank/DDBJ whole genome shotgun (WGS) entry which is preliminary data.</text>
</comment>
<keyword evidence="1" id="KW-0805">Transcription regulation</keyword>
<organism evidence="5 6">
    <name type="scientific">Arenibacter certesii</name>
    <dbReference type="NCBI Taxonomy" id="228955"/>
    <lineage>
        <taxon>Bacteria</taxon>
        <taxon>Pseudomonadati</taxon>
        <taxon>Bacteroidota</taxon>
        <taxon>Flavobacteriia</taxon>
        <taxon>Flavobacteriales</taxon>
        <taxon>Flavobacteriaceae</taxon>
        <taxon>Arenibacter</taxon>
    </lineage>
</organism>
<evidence type="ECO:0000259" key="4">
    <source>
        <dbReference type="PROSITE" id="PS01124"/>
    </source>
</evidence>